<comment type="caution">
    <text evidence="2">The sequence shown here is derived from an EMBL/GenBank/DDBJ whole genome shotgun (WGS) entry which is preliminary data.</text>
</comment>
<feature type="chain" id="PRO_5045042052" description="Hemolysin type calcium-binding protein" evidence="1">
    <location>
        <begin position="27"/>
        <end position="312"/>
    </location>
</feature>
<dbReference type="Proteomes" id="UP000624325">
    <property type="component" value="Unassembled WGS sequence"/>
</dbReference>
<dbReference type="Gene3D" id="2.160.20.160">
    <property type="match status" value="1"/>
</dbReference>
<reference evidence="2 3" key="1">
    <citation type="submission" date="2021-01" db="EMBL/GenBank/DDBJ databases">
        <title>Whole genome shotgun sequence of Asanoa iriomotensis NBRC 100142.</title>
        <authorList>
            <person name="Komaki H."/>
            <person name="Tamura T."/>
        </authorList>
    </citation>
    <scope>NUCLEOTIDE SEQUENCE [LARGE SCALE GENOMIC DNA]</scope>
    <source>
        <strain evidence="2 3">NBRC 100142</strain>
    </source>
</reference>
<evidence type="ECO:0008006" key="4">
    <source>
        <dbReference type="Google" id="ProtNLM"/>
    </source>
</evidence>
<dbReference type="PROSITE" id="PS00330">
    <property type="entry name" value="HEMOLYSIN_CALCIUM"/>
    <property type="match status" value="2"/>
</dbReference>
<name>A0ABQ4CGS9_9ACTN</name>
<feature type="signal peptide" evidence="1">
    <location>
        <begin position="1"/>
        <end position="26"/>
    </location>
</feature>
<dbReference type="InterPro" id="IPR001343">
    <property type="entry name" value="Hemolysn_Ca-bd"/>
</dbReference>
<dbReference type="Pfam" id="PF00353">
    <property type="entry name" value="HemolysinCabind"/>
    <property type="match status" value="2"/>
</dbReference>
<keyword evidence="3" id="KW-1185">Reference proteome</keyword>
<dbReference type="RefSeq" id="WP_203708889.1">
    <property type="nucleotide sequence ID" value="NZ_BAAALU010000055.1"/>
</dbReference>
<proteinExistence type="predicted"/>
<gene>
    <name evidence="2" type="ORF">Air01nite_80440</name>
</gene>
<protein>
    <recommendedName>
        <fullName evidence="4">Hemolysin type calcium-binding protein</fullName>
    </recommendedName>
</protein>
<evidence type="ECO:0000313" key="2">
    <source>
        <dbReference type="EMBL" id="GIF61949.1"/>
    </source>
</evidence>
<dbReference type="PRINTS" id="PR00313">
    <property type="entry name" value="CABNDNGRPT"/>
</dbReference>
<dbReference type="SUPFAM" id="SSF51120">
    <property type="entry name" value="beta-Roll"/>
    <property type="match status" value="1"/>
</dbReference>
<keyword evidence="1" id="KW-0732">Signal</keyword>
<evidence type="ECO:0000313" key="3">
    <source>
        <dbReference type="Proteomes" id="UP000624325"/>
    </source>
</evidence>
<dbReference type="InterPro" id="IPR018511">
    <property type="entry name" value="Hemolysin-typ_Ca-bd_CS"/>
</dbReference>
<dbReference type="EMBL" id="BONC01000171">
    <property type="protein sequence ID" value="GIF61949.1"/>
    <property type="molecule type" value="Genomic_DNA"/>
</dbReference>
<dbReference type="InterPro" id="IPR011049">
    <property type="entry name" value="Serralysin-like_metalloprot_C"/>
</dbReference>
<dbReference type="Gene3D" id="2.150.10.10">
    <property type="entry name" value="Serralysin-like metalloprotease, C-terminal"/>
    <property type="match status" value="1"/>
</dbReference>
<organism evidence="2 3">
    <name type="scientific">Asanoa iriomotensis</name>
    <dbReference type="NCBI Taxonomy" id="234613"/>
    <lineage>
        <taxon>Bacteria</taxon>
        <taxon>Bacillati</taxon>
        <taxon>Actinomycetota</taxon>
        <taxon>Actinomycetes</taxon>
        <taxon>Micromonosporales</taxon>
        <taxon>Micromonosporaceae</taxon>
        <taxon>Asanoa</taxon>
    </lineage>
</organism>
<evidence type="ECO:0000256" key="1">
    <source>
        <dbReference type="SAM" id="SignalP"/>
    </source>
</evidence>
<sequence>MDRQWFRPAVAAVLGLHVVGVVPAGAAAMPPPTPNRAYWVDDSTLRYEGGIGKTNDVTFTDYNRVPGLTRWMIDDVSAIVPGLGCVNVTGDNTRVICTEQEDSISWLTVSLGMGDDTLVFDAFFDTYTRIYGGTGDDTITVADGADPYVEVYGEDGADVITRSGGDAFLRIDGGPGPDQLCAPGGYLTYANHPAGVVVSVGGGPAGDDGMPDEGDTVCAGFAGVTGSAYADGLVAGSGKINLTGNGGADVLVGGAGDDTLFGGGGDDLLYGLGGDDWLVGETGTDTLNGGAGPDDRCDADGVDTLTGCEDVY</sequence>
<accession>A0ABQ4CGS9</accession>